<dbReference type="Pfam" id="PF00440">
    <property type="entry name" value="TetR_N"/>
    <property type="match status" value="1"/>
</dbReference>
<dbReference type="PROSITE" id="PS50977">
    <property type="entry name" value="HTH_TETR_2"/>
    <property type="match status" value="1"/>
</dbReference>
<dbReference type="Proteomes" id="UP000545286">
    <property type="component" value="Unassembled WGS sequence"/>
</dbReference>
<feature type="domain" description="HTH tetR-type" evidence="5">
    <location>
        <begin position="6"/>
        <end position="66"/>
    </location>
</feature>
<evidence type="ECO:0000256" key="1">
    <source>
        <dbReference type="ARBA" id="ARBA00023015"/>
    </source>
</evidence>
<reference evidence="6 7" key="1">
    <citation type="submission" date="2020-08" db="EMBL/GenBank/DDBJ databases">
        <title>Sequencing the genomes of 1000 actinobacteria strains.</title>
        <authorList>
            <person name="Klenk H.-P."/>
        </authorList>
    </citation>
    <scope>NUCLEOTIDE SEQUENCE [LARGE SCALE GENOMIC DNA]</scope>
    <source>
        <strain evidence="6 7">DSM 20419</strain>
    </source>
</reference>
<dbReference type="GO" id="GO:0000976">
    <property type="term" value="F:transcription cis-regulatory region binding"/>
    <property type="evidence" value="ECO:0007669"/>
    <property type="project" value="TreeGrafter"/>
</dbReference>
<dbReference type="PROSITE" id="PS01081">
    <property type="entry name" value="HTH_TETR_1"/>
    <property type="match status" value="1"/>
</dbReference>
<dbReference type="InterPro" id="IPR023772">
    <property type="entry name" value="DNA-bd_HTH_TetR-type_CS"/>
</dbReference>
<keyword evidence="1" id="KW-0805">Transcription regulation</keyword>
<keyword evidence="3" id="KW-0804">Transcription</keyword>
<evidence type="ECO:0000256" key="4">
    <source>
        <dbReference type="PROSITE-ProRule" id="PRU00335"/>
    </source>
</evidence>
<dbReference type="PRINTS" id="PR00455">
    <property type="entry name" value="HTHTETR"/>
</dbReference>
<sequence>MAARTGDGRASIVAAGYALISELGYAGATTARICARAGVSSGTFFHYFPKKIDLLVGILEADVLDANRQGETLASLASESPPGALQAWIDELLDEAADPLLAGFVTALGAAPSDPRLVELLADAASLQEKRLEAIISAGQRQGLWRSDLTAGRLAVWVGVVADGLLSRSVEDSNFHPREVADGLRDLIARYLAL</sequence>
<dbReference type="AlphaFoldDB" id="A0A7W4UNP4"/>
<dbReference type="Gene3D" id="1.10.357.10">
    <property type="entry name" value="Tetracycline Repressor, domain 2"/>
    <property type="match status" value="1"/>
</dbReference>
<evidence type="ECO:0000256" key="3">
    <source>
        <dbReference type="ARBA" id="ARBA00023163"/>
    </source>
</evidence>
<name>A0A7W4UNP4_9MICO</name>
<accession>A0A7W4UNP4</accession>
<evidence type="ECO:0000313" key="6">
    <source>
        <dbReference type="EMBL" id="MBB2957801.1"/>
    </source>
</evidence>
<evidence type="ECO:0000259" key="5">
    <source>
        <dbReference type="PROSITE" id="PS50977"/>
    </source>
</evidence>
<dbReference type="PANTHER" id="PTHR30055">
    <property type="entry name" value="HTH-TYPE TRANSCRIPTIONAL REGULATOR RUTR"/>
    <property type="match status" value="1"/>
</dbReference>
<dbReference type="InterPro" id="IPR050109">
    <property type="entry name" value="HTH-type_TetR-like_transc_reg"/>
</dbReference>
<comment type="caution">
    <text evidence="6">The sequence shown here is derived from an EMBL/GenBank/DDBJ whole genome shotgun (WGS) entry which is preliminary data.</text>
</comment>
<dbReference type="InterPro" id="IPR001647">
    <property type="entry name" value="HTH_TetR"/>
</dbReference>
<protein>
    <submittedName>
        <fullName evidence="6">AcrR family transcriptional regulator</fullName>
    </submittedName>
</protein>
<dbReference type="InterPro" id="IPR036271">
    <property type="entry name" value="Tet_transcr_reg_TetR-rel_C_sf"/>
</dbReference>
<feature type="DNA-binding region" description="H-T-H motif" evidence="4">
    <location>
        <begin position="29"/>
        <end position="48"/>
    </location>
</feature>
<dbReference type="SUPFAM" id="SSF46689">
    <property type="entry name" value="Homeodomain-like"/>
    <property type="match status" value="1"/>
</dbReference>
<dbReference type="GO" id="GO:0003700">
    <property type="term" value="F:DNA-binding transcription factor activity"/>
    <property type="evidence" value="ECO:0007669"/>
    <property type="project" value="TreeGrafter"/>
</dbReference>
<dbReference type="SUPFAM" id="SSF48498">
    <property type="entry name" value="Tetracyclin repressor-like, C-terminal domain"/>
    <property type="match status" value="1"/>
</dbReference>
<dbReference type="EMBL" id="JACHWJ010000002">
    <property type="protein sequence ID" value="MBB2957801.1"/>
    <property type="molecule type" value="Genomic_DNA"/>
</dbReference>
<dbReference type="InterPro" id="IPR009057">
    <property type="entry name" value="Homeodomain-like_sf"/>
</dbReference>
<organism evidence="6 7">
    <name type="scientific">Pseudoclavibacter helvolus</name>
    <dbReference type="NCBI Taxonomy" id="255205"/>
    <lineage>
        <taxon>Bacteria</taxon>
        <taxon>Bacillati</taxon>
        <taxon>Actinomycetota</taxon>
        <taxon>Actinomycetes</taxon>
        <taxon>Micrococcales</taxon>
        <taxon>Microbacteriaceae</taxon>
        <taxon>Pseudoclavibacter</taxon>
    </lineage>
</organism>
<keyword evidence="7" id="KW-1185">Reference proteome</keyword>
<proteinExistence type="predicted"/>
<keyword evidence="2 4" id="KW-0238">DNA-binding</keyword>
<evidence type="ECO:0000313" key="7">
    <source>
        <dbReference type="Proteomes" id="UP000545286"/>
    </source>
</evidence>
<dbReference type="PANTHER" id="PTHR30055:SF234">
    <property type="entry name" value="HTH-TYPE TRANSCRIPTIONAL REGULATOR BETI"/>
    <property type="match status" value="1"/>
</dbReference>
<gene>
    <name evidence="6" type="ORF">FHX72_001938</name>
</gene>
<evidence type="ECO:0000256" key="2">
    <source>
        <dbReference type="ARBA" id="ARBA00023125"/>
    </source>
</evidence>
<dbReference type="RefSeq" id="WP_068482928.1">
    <property type="nucleotide sequence ID" value="NZ_CZJS01000136.1"/>
</dbReference>